<dbReference type="InterPro" id="IPR039425">
    <property type="entry name" value="RNA_pol_sigma-70-like"/>
</dbReference>
<dbReference type="Pfam" id="PF04542">
    <property type="entry name" value="Sigma70_r2"/>
    <property type="match status" value="1"/>
</dbReference>
<evidence type="ECO:0000256" key="1">
    <source>
        <dbReference type="ARBA" id="ARBA00010641"/>
    </source>
</evidence>
<evidence type="ECO:0000256" key="3">
    <source>
        <dbReference type="ARBA" id="ARBA00023082"/>
    </source>
</evidence>
<dbReference type="SUPFAM" id="SSF88946">
    <property type="entry name" value="Sigma2 domain of RNA polymerase sigma factors"/>
    <property type="match status" value="1"/>
</dbReference>
<dbReference type="InterPro" id="IPR013325">
    <property type="entry name" value="RNA_pol_sigma_r2"/>
</dbReference>
<dbReference type="PANTHER" id="PTHR43133:SF63">
    <property type="entry name" value="RNA POLYMERASE SIGMA FACTOR FECI-RELATED"/>
    <property type="match status" value="1"/>
</dbReference>
<evidence type="ECO:0000259" key="5">
    <source>
        <dbReference type="Pfam" id="PF04542"/>
    </source>
</evidence>
<reference evidence="7" key="1">
    <citation type="submission" date="2017-10" db="EMBL/GenBank/DDBJ databases">
        <title>Chryseobacterium sp. B5 is a hydrocarbonoclastic and plant growth promoting bacterium.</title>
        <authorList>
            <person name="Thijs S."/>
            <person name="Gkorezis P."/>
            <person name="Van Hamme J."/>
        </authorList>
    </citation>
    <scope>NUCLEOTIDE SEQUENCE</scope>
    <source>
        <strain evidence="7">B5</strain>
    </source>
</reference>
<dbReference type="InterPro" id="IPR014284">
    <property type="entry name" value="RNA_pol_sigma-70_dom"/>
</dbReference>
<proteinExistence type="inferred from homology"/>
<dbReference type="EMBL" id="PEKC01000033">
    <property type="protein sequence ID" value="PII35821.1"/>
    <property type="molecule type" value="Genomic_DNA"/>
</dbReference>
<protein>
    <submittedName>
        <fullName evidence="7">RNA polymerase subunit sigma</fullName>
    </submittedName>
</protein>
<dbReference type="Gene3D" id="1.10.1740.10">
    <property type="match status" value="1"/>
</dbReference>
<dbReference type="InterPro" id="IPR036388">
    <property type="entry name" value="WH-like_DNA-bd_sf"/>
</dbReference>
<keyword evidence="4" id="KW-0804">Transcription</keyword>
<dbReference type="FunFam" id="1.10.1740.10:FF:000009">
    <property type="entry name" value="RNA polymerase sigma factor"/>
    <property type="match status" value="1"/>
</dbReference>
<comment type="caution">
    <text evidence="7">The sequence shown here is derived from an EMBL/GenBank/DDBJ whole genome shotgun (WGS) entry which is preliminary data.</text>
</comment>
<evidence type="ECO:0000256" key="4">
    <source>
        <dbReference type="ARBA" id="ARBA00023163"/>
    </source>
</evidence>
<dbReference type="Pfam" id="PF08281">
    <property type="entry name" value="Sigma70_r4_2"/>
    <property type="match status" value="1"/>
</dbReference>
<evidence type="ECO:0000256" key="2">
    <source>
        <dbReference type="ARBA" id="ARBA00023015"/>
    </source>
</evidence>
<dbReference type="Gene3D" id="1.10.10.10">
    <property type="entry name" value="Winged helix-like DNA-binding domain superfamily/Winged helix DNA-binding domain"/>
    <property type="match status" value="1"/>
</dbReference>
<comment type="similarity">
    <text evidence="1">Belongs to the sigma-70 factor family. ECF subfamily.</text>
</comment>
<dbReference type="InterPro" id="IPR007627">
    <property type="entry name" value="RNA_pol_sigma70_r2"/>
</dbReference>
<dbReference type="GO" id="GO:0016987">
    <property type="term" value="F:sigma factor activity"/>
    <property type="evidence" value="ECO:0007669"/>
    <property type="project" value="UniProtKB-KW"/>
</dbReference>
<organism evidence="7">
    <name type="scientific">Chryseobacterium sp. B5</name>
    <dbReference type="NCBI Taxonomy" id="2050562"/>
    <lineage>
        <taxon>Bacteria</taxon>
        <taxon>Pseudomonadati</taxon>
        <taxon>Bacteroidota</taxon>
        <taxon>Flavobacteriia</taxon>
        <taxon>Flavobacteriales</taxon>
        <taxon>Weeksellaceae</taxon>
        <taxon>Chryseobacterium group</taxon>
        <taxon>Chryseobacterium</taxon>
    </lineage>
</organism>
<dbReference type="AlphaFoldDB" id="A0A2G7T7F5"/>
<dbReference type="NCBIfam" id="NF007232">
    <property type="entry name" value="PRK09651.1"/>
    <property type="match status" value="1"/>
</dbReference>
<sequence length="171" mass="19317">MSSGEFALHNEVQSLYRDHHRWLRDWLRRKLGCSHHAADLAHDTFVRLLGRKERADPVDPRAYLTTIAHGLVVDFHRRRALERAYLESLAALPEPQAPSPEARAIVLEALVAIDAMLDGMKPAVRQAFILSQLEGLTYAQIAARLQVTVRTVNNYMLKALEHCYLIVADGS</sequence>
<dbReference type="GO" id="GO:0006352">
    <property type="term" value="P:DNA-templated transcription initiation"/>
    <property type="evidence" value="ECO:0007669"/>
    <property type="project" value="InterPro"/>
</dbReference>
<keyword evidence="2" id="KW-0805">Transcription regulation</keyword>
<dbReference type="PANTHER" id="PTHR43133">
    <property type="entry name" value="RNA POLYMERASE ECF-TYPE SIGMA FACTO"/>
    <property type="match status" value="1"/>
</dbReference>
<evidence type="ECO:0000259" key="6">
    <source>
        <dbReference type="Pfam" id="PF08281"/>
    </source>
</evidence>
<evidence type="ECO:0000313" key="7">
    <source>
        <dbReference type="EMBL" id="PII35821.1"/>
    </source>
</evidence>
<dbReference type="InterPro" id="IPR013249">
    <property type="entry name" value="RNA_pol_sigma70_r4_t2"/>
</dbReference>
<accession>A0A2G7T7F5</accession>
<dbReference type="SUPFAM" id="SSF88659">
    <property type="entry name" value="Sigma3 and sigma4 domains of RNA polymerase sigma factors"/>
    <property type="match status" value="1"/>
</dbReference>
<dbReference type="NCBIfam" id="TIGR02937">
    <property type="entry name" value="sigma70-ECF"/>
    <property type="match status" value="1"/>
</dbReference>
<keyword evidence="3" id="KW-0731">Sigma factor</keyword>
<dbReference type="NCBIfam" id="NF009180">
    <property type="entry name" value="PRK12528.1"/>
    <property type="match status" value="1"/>
</dbReference>
<dbReference type="InterPro" id="IPR013324">
    <property type="entry name" value="RNA_pol_sigma_r3/r4-like"/>
</dbReference>
<dbReference type="GO" id="GO:0003677">
    <property type="term" value="F:DNA binding"/>
    <property type="evidence" value="ECO:0007669"/>
    <property type="project" value="InterPro"/>
</dbReference>
<name>A0A2G7T7F5_9FLAO</name>
<feature type="domain" description="RNA polymerase sigma-70 region 2" evidence="5">
    <location>
        <begin position="15"/>
        <end position="80"/>
    </location>
</feature>
<feature type="domain" description="RNA polymerase sigma factor 70 region 4 type 2" evidence="6">
    <location>
        <begin position="111"/>
        <end position="163"/>
    </location>
</feature>
<gene>
    <name evidence="7" type="ORF">CTI11_11270</name>
</gene>